<accession>A0A1Y2CQD7</accession>
<keyword evidence="2" id="KW-0472">Membrane</keyword>
<feature type="compositionally biased region" description="Polar residues" evidence="1">
    <location>
        <begin position="44"/>
        <end position="58"/>
    </location>
</feature>
<name>A0A1Y2CQD7_9FUNG</name>
<keyword evidence="4" id="KW-1185">Reference proteome</keyword>
<gene>
    <name evidence="3" type="ORF">LY90DRAFT_670913</name>
</gene>
<dbReference type="AlphaFoldDB" id="A0A1Y2CQD7"/>
<sequence length="534" mass="61486">MNIIREQNHENVPLLSGSSSDNNNVRLNIYDFGGYHSDDDSVDEGQNSNSKNETEVPTYTLTIDTNLDKSENENVLNSARPSFQSGFPSPFENESILKFYGGPVSDELCVPSGEYEVDKNKFIDKINGNNEDPFTLETFKDLIYMYAKKNKDFIIARIKTADPSTTGKYFYSYYDAHHINKVLFKTQPELSLLHRMQAKNPLNNMIIVGDVHYFVIKADYAKKVFKNTSFSLSSSNQDMSKSPLSAISPLSYINQLKLNKNRDEILKSDLIDFYRAANIKDKSVHDRHHTMPAYHVEDLASIAHKNLEKVLKVTGFSKPTKEKTYKRNQLKLIMKAEAFNNESIMKTINENTCESIAPKMRRKSDDYDYRKRKVVGRNYSYEVLNVVEIENGENEHASDDEEENENTVIFRAEFYATDDDFLMRRDVRTYFKENALEEKDSILFTLSNNTTIINEGNTIDSVQHPLLSFINYTFFDDTLTGESLNVFSSGIKWLLCGYFLFAFLLVKIWISTTVAIFVLLIGVIFMFFLYLLLL</sequence>
<dbReference type="EMBL" id="MCOG01000100">
    <property type="protein sequence ID" value="ORY49242.1"/>
    <property type="molecule type" value="Genomic_DNA"/>
</dbReference>
<dbReference type="InterPro" id="IPR031537">
    <property type="entry name" value="DUF5092"/>
</dbReference>
<dbReference type="Pfam" id="PF17010">
    <property type="entry name" value="DUF5092"/>
    <property type="match status" value="1"/>
</dbReference>
<evidence type="ECO:0000313" key="3">
    <source>
        <dbReference type="EMBL" id="ORY49242.1"/>
    </source>
</evidence>
<dbReference type="OrthoDB" id="2189509at2759"/>
<organism evidence="3 4">
    <name type="scientific">Neocallimastix californiae</name>
    <dbReference type="NCBI Taxonomy" id="1754190"/>
    <lineage>
        <taxon>Eukaryota</taxon>
        <taxon>Fungi</taxon>
        <taxon>Fungi incertae sedis</taxon>
        <taxon>Chytridiomycota</taxon>
        <taxon>Chytridiomycota incertae sedis</taxon>
        <taxon>Neocallimastigomycetes</taxon>
        <taxon>Neocallimastigales</taxon>
        <taxon>Neocallimastigaceae</taxon>
        <taxon>Neocallimastix</taxon>
    </lineage>
</organism>
<reference evidence="3 4" key="1">
    <citation type="submission" date="2016-08" db="EMBL/GenBank/DDBJ databases">
        <title>A Parts List for Fungal Cellulosomes Revealed by Comparative Genomics.</title>
        <authorList>
            <consortium name="DOE Joint Genome Institute"/>
            <person name="Haitjema C.H."/>
            <person name="Gilmore S.P."/>
            <person name="Henske J.K."/>
            <person name="Solomon K.V."/>
            <person name="De Groot R."/>
            <person name="Kuo A."/>
            <person name="Mondo S.J."/>
            <person name="Salamov A.A."/>
            <person name="Labutti K."/>
            <person name="Zhao Z."/>
            <person name="Chiniquy J."/>
            <person name="Barry K."/>
            <person name="Brewer H.M."/>
            <person name="Purvine S.O."/>
            <person name="Wright A.T."/>
            <person name="Boxma B."/>
            <person name="Van Alen T."/>
            <person name="Hackstein J.H."/>
            <person name="Baker S.E."/>
            <person name="Grigoriev I.V."/>
            <person name="O'Malley M.A."/>
        </authorList>
    </citation>
    <scope>NUCLEOTIDE SEQUENCE [LARGE SCALE GENOMIC DNA]</scope>
    <source>
        <strain evidence="3 4">G1</strain>
    </source>
</reference>
<feature type="region of interest" description="Disordered" evidence="1">
    <location>
        <begin position="1"/>
        <end position="20"/>
    </location>
</feature>
<keyword evidence="2" id="KW-0812">Transmembrane</keyword>
<feature type="transmembrane region" description="Helical" evidence="2">
    <location>
        <begin position="516"/>
        <end position="533"/>
    </location>
</feature>
<dbReference type="Proteomes" id="UP000193920">
    <property type="component" value="Unassembled WGS sequence"/>
</dbReference>
<proteinExistence type="predicted"/>
<evidence type="ECO:0000256" key="1">
    <source>
        <dbReference type="SAM" id="MobiDB-lite"/>
    </source>
</evidence>
<evidence type="ECO:0000313" key="4">
    <source>
        <dbReference type="Proteomes" id="UP000193920"/>
    </source>
</evidence>
<keyword evidence="2" id="KW-1133">Transmembrane helix</keyword>
<feature type="region of interest" description="Disordered" evidence="1">
    <location>
        <begin position="37"/>
        <end position="58"/>
    </location>
</feature>
<protein>
    <submittedName>
        <fullName evidence="3">Uncharacterized protein</fullName>
    </submittedName>
</protein>
<comment type="caution">
    <text evidence="3">The sequence shown here is derived from an EMBL/GenBank/DDBJ whole genome shotgun (WGS) entry which is preliminary data.</text>
</comment>
<dbReference type="STRING" id="1754190.A0A1Y2CQD7"/>
<evidence type="ECO:0000256" key="2">
    <source>
        <dbReference type="SAM" id="Phobius"/>
    </source>
</evidence>